<dbReference type="InterPro" id="IPR052081">
    <property type="entry name" value="Dispatched_Hh_regulator"/>
</dbReference>
<sequence length="213" mass="23787">MSSKSTMPASLQGGFQVAWKIWHWFYVQRVLYENAIMGILLGLFLTTIILLMSIQNIITSLLASFTISMVTICVIGVIPLIGWKLGVLVSLNMCLVVGLSVDYVVHLAEGYTMSKHKDRKSRVRDALEDMATSVYSGACTTLGASVFMLFSQIIFFFQFGIFMFFTIGFSILFSLGLFITLLGTIGPENDTGDIKALYRKLHHFVKNRSTHCV</sequence>
<dbReference type="EMBL" id="JAZGQO010000007">
    <property type="protein sequence ID" value="KAK6181588.1"/>
    <property type="molecule type" value="Genomic_DNA"/>
</dbReference>
<feature type="domain" description="Membrane transport protein MMPL" evidence="7">
    <location>
        <begin position="36"/>
        <end position="208"/>
    </location>
</feature>
<dbReference type="PANTHER" id="PTHR45951:SF7">
    <property type="entry name" value="SSD DOMAIN-CONTAINING PROTEIN"/>
    <property type="match status" value="1"/>
</dbReference>
<proteinExistence type="predicted"/>
<evidence type="ECO:0000313" key="8">
    <source>
        <dbReference type="EMBL" id="KAK6181588.1"/>
    </source>
</evidence>
<feature type="transmembrane region" description="Helical" evidence="6">
    <location>
        <begin position="161"/>
        <end position="185"/>
    </location>
</feature>
<keyword evidence="4 6" id="KW-0472">Membrane</keyword>
<evidence type="ECO:0000256" key="1">
    <source>
        <dbReference type="ARBA" id="ARBA00004141"/>
    </source>
</evidence>
<keyword evidence="5" id="KW-0325">Glycoprotein</keyword>
<dbReference type="GO" id="GO:0016020">
    <property type="term" value="C:membrane"/>
    <property type="evidence" value="ECO:0007669"/>
    <property type="project" value="UniProtKB-SubCell"/>
</dbReference>
<feature type="transmembrane region" description="Helical" evidence="6">
    <location>
        <begin position="87"/>
        <end position="111"/>
    </location>
</feature>
<feature type="transmembrane region" description="Helical" evidence="6">
    <location>
        <begin position="61"/>
        <end position="81"/>
    </location>
</feature>
<organism evidence="8 9">
    <name type="scientific">Patella caerulea</name>
    <name type="common">Rayed Mediterranean limpet</name>
    <dbReference type="NCBI Taxonomy" id="87958"/>
    <lineage>
        <taxon>Eukaryota</taxon>
        <taxon>Metazoa</taxon>
        <taxon>Spiralia</taxon>
        <taxon>Lophotrochozoa</taxon>
        <taxon>Mollusca</taxon>
        <taxon>Gastropoda</taxon>
        <taxon>Patellogastropoda</taxon>
        <taxon>Patelloidea</taxon>
        <taxon>Patellidae</taxon>
        <taxon>Patella</taxon>
    </lineage>
</organism>
<evidence type="ECO:0000259" key="7">
    <source>
        <dbReference type="Pfam" id="PF03176"/>
    </source>
</evidence>
<reference evidence="8 9" key="1">
    <citation type="submission" date="2024-01" db="EMBL/GenBank/DDBJ databases">
        <title>The genome of the rayed Mediterranean limpet Patella caerulea (Linnaeus, 1758).</title>
        <authorList>
            <person name="Anh-Thu Weber A."/>
            <person name="Halstead-Nussloch G."/>
        </authorList>
    </citation>
    <scope>NUCLEOTIDE SEQUENCE [LARGE SCALE GENOMIC DNA]</scope>
    <source>
        <strain evidence="8">AATW-2023a</strain>
        <tissue evidence="8">Whole specimen</tissue>
    </source>
</reference>
<dbReference type="AlphaFoldDB" id="A0AAN8PRT0"/>
<protein>
    <recommendedName>
        <fullName evidence="7">Membrane transport protein MMPL domain-containing protein</fullName>
    </recommendedName>
</protein>
<dbReference type="Pfam" id="PF03176">
    <property type="entry name" value="MMPL"/>
    <property type="match status" value="1"/>
</dbReference>
<dbReference type="Proteomes" id="UP001347796">
    <property type="component" value="Unassembled WGS sequence"/>
</dbReference>
<feature type="transmembrane region" description="Helical" evidence="6">
    <location>
        <begin position="132"/>
        <end position="155"/>
    </location>
</feature>
<keyword evidence="2 6" id="KW-0812">Transmembrane</keyword>
<comment type="caution">
    <text evidence="8">The sequence shown here is derived from an EMBL/GenBank/DDBJ whole genome shotgun (WGS) entry which is preliminary data.</text>
</comment>
<dbReference type="GO" id="GO:0022857">
    <property type="term" value="F:transmembrane transporter activity"/>
    <property type="evidence" value="ECO:0007669"/>
    <property type="project" value="TreeGrafter"/>
</dbReference>
<gene>
    <name evidence="8" type="ORF">SNE40_009413</name>
</gene>
<dbReference type="InterPro" id="IPR004869">
    <property type="entry name" value="MMPL_dom"/>
</dbReference>
<evidence type="ECO:0000256" key="5">
    <source>
        <dbReference type="ARBA" id="ARBA00023180"/>
    </source>
</evidence>
<evidence type="ECO:0000256" key="4">
    <source>
        <dbReference type="ARBA" id="ARBA00023136"/>
    </source>
</evidence>
<evidence type="ECO:0000256" key="3">
    <source>
        <dbReference type="ARBA" id="ARBA00022989"/>
    </source>
</evidence>
<dbReference type="PANTHER" id="PTHR45951">
    <property type="entry name" value="PROTEIN DISPATCHED-RELATED"/>
    <property type="match status" value="1"/>
</dbReference>
<dbReference type="SUPFAM" id="SSF82866">
    <property type="entry name" value="Multidrug efflux transporter AcrB transmembrane domain"/>
    <property type="match status" value="1"/>
</dbReference>
<accession>A0AAN8PRT0</accession>
<evidence type="ECO:0000256" key="6">
    <source>
        <dbReference type="SAM" id="Phobius"/>
    </source>
</evidence>
<dbReference type="Gene3D" id="1.20.1640.10">
    <property type="entry name" value="Multidrug efflux transporter AcrB transmembrane domain"/>
    <property type="match status" value="1"/>
</dbReference>
<name>A0AAN8PRT0_PATCE</name>
<comment type="subcellular location">
    <subcellularLocation>
        <location evidence="1">Membrane</location>
        <topology evidence="1">Multi-pass membrane protein</topology>
    </subcellularLocation>
</comment>
<evidence type="ECO:0000256" key="2">
    <source>
        <dbReference type="ARBA" id="ARBA00022692"/>
    </source>
</evidence>
<feature type="transmembrane region" description="Helical" evidence="6">
    <location>
        <begin position="35"/>
        <end position="54"/>
    </location>
</feature>
<keyword evidence="9" id="KW-1185">Reference proteome</keyword>
<evidence type="ECO:0000313" key="9">
    <source>
        <dbReference type="Proteomes" id="UP001347796"/>
    </source>
</evidence>
<keyword evidence="3 6" id="KW-1133">Transmembrane helix</keyword>